<reference evidence="2 3" key="1">
    <citation type="submission" date="2017-05" db="EMBL/GenBank/DDBJ databases">
        <title>Genome sequence of Acetobacter pasteurianus subsp. ascendens strain SRCM101447.</title>
        <authorList>
            <person name="Cho S.H."/>
        </authorList>
    </citation>
    <scope>NUCLEOTIDE SEQUENCE [LARGE SCALE GENOMIC DNA]</scope>
    <source>
        <strain evidence="2 3">SRCM101447</strain>
        <plasmid evidence="3">Plasmid pap1447-1 sequence</plasmid>
    </source>
</reference>
<evidence type="ECO:0000313" key="2">
    <source>
        <dbReference type="EMBL" id="ARW11901.1"/>
    </source>
</evidence>
<keyword evidence="2" id="KW-0614">Plasmid</keyword>
<evidence type="ECO:0000259" key="1">
    <source>
        <dbReference type="Pfam" id="PF13403"/>
    </source>
</evidence>
<name>A0A1Y0V1E9_9PROT</name>
<organism evidence="2 3">
    <name type="scientific">Acetobacter ascendens</name>
    <dbReference type="NCBI Taxonomy" id="481146"/>
    <lineage>
        <taxon>Bacteria</taxon>
        <taxon>Pseudomonadati</taxon>
        <taxon>Pseudomonadota</taxon>
        <taxon>Alphaproteobacteria</taxon>
        <taxon>Acetobacterales</taxon>
        <taxon>Acetobacteraceae</taxon>
        <taxon>Acetobacter</taxon>
    </lineage>
</organism>
<dbReference type="EMBL" id="CP021525">
    <property type="protein sequence ID" value="ARW11901.1"/>
    <property type="molecule type" value="Genomic_DNA"/>
</dbReference>
<proteinExistence type="predicted"/>
<dbReference type="SUPFAM" id="SSF51294">
    <property type="entry name" value="Hedgehog/intein (Hint) domain"/>
    <property type="match status" value="1"/>
</dbReference>
<sequence length="580" mass="62815">MSYTWVGGASKNWGDAANWEVDGSSASSPPNSGDTVDINSDTNPVISLTAGSKGWVQSGTLNVTGSGTVTFDGGASSTDSFGSVNIASGATIKLENGADLQTNTGKEVSGGTVIISGGSTLECGISGTTIQFGPADASGSTKNQLTILDNGSSVSKIENLSPGDIINFPNASWNNGIQFKDTGEKDSGGNTIYEILDGYGDTSPLISYVTLATGITTSDFQWDNSTSSIVCFLPGSMIRTSQRDVAIEDMQIGDHVTVFDWQRNEEVSRPVVWVGKGHATVRPELPDDEAGYPVRILKDAIADGVPYKDMLITAEHCLFFKNRFVPVRMLVNGMSIYYDKSILSYDYYHLETEQHSVITADGMLTESYLDTGNRSSFRQEGKIATLRGIVKNWKDHAAAPLDVNRSFVEPLFHALEWRENNVVGCLVAPQTSEMTNDPDLRLITKTGAVIRPMRKTEHHYSFMLPPNTDAVRVISHTSRPCDVIGPFVDDRRNMGVAIGEIQLQCAKQQINITSHLQSNKPAGWHDTDWKDCAWTNGDADLPLEDFLSHGKMGILSITVRAAGPYLINTQTNSDMKEVSA</sequence>
<feature type="domain" description="Hedgehog/Intein (Hint)" evidence="1">
    <location>
        <begin position="230"/>
        <end position="371"/>
    </location>
</feature>
<protein>
    <recommendedName>
        <fullName evidence="1">Hedgehog/Intein (Hint) domain-containing protein</fullName>
    </recommendedName>
</protein>
<dbReference type="AlphaFoldDB" id="A0A1Y0V1E9"/>
<dbReference type="InterPro" id="IPR028992">
    <property type="entry name" value="Hedgehog/Intein_dom"/>
</dbReference>
<geneLocation type="plasmid" evidence="3">
    <name>pap1447-1 sequence</name>
</geneLocation>
<dbReference type="RefSeq" id="WP_238332693.1">
    <property type="nucleotide sequence ID" value="NZ_CP021525.1"/>
</dbReference>
<accession>A0A1Y0V1E9</accession>
<dbReference type="InterPro" id="IPR036844">
    <property type="entry name" value="Hint_dom_sf"/>
</dbReference>
<dbReference type="Gene3D" id="2.170.16.10">
    <property type="entry name" value="Hedgehog/Intein (Hint) domain"/>
    <property type="match status" value="1"/>
</dbReference>
<dbReference type="Proteomes" id="UP000195633">
    <property type="component" value="Plasmid pAP1447-1"/>
</dbReference>
<gene>
    <name evidence="2" type="ORF">S101447_02864</name>
</gene>
<dbReference type="Pfam" id="PF13403">
    <property type="entry name" value="Hint_2"/>
    <property type="match status" value="1"/>
</dbReference>
<evidence type="ECO:0000313" key="3">
    <source>
        <dbReference type="Proteomes" id="UP000195633"/>
    </source>
</evidence>